<dbReference type="Proteomes" id="UP000682739">
    <property type="component" value="Chromosome"/>
</dbReference>
<keyword evidence="3" id="KW-1185">Reference proteome</keyword>
<evidence type="ECO:0000313" key="2">
    <source>
        <dbReference type="EMBL" id="QTH64763.1"/>
    </source>
</evidence>
<feature type="domain" description="GGDEF" evidence="1">
    <location>
        <begin position="39"/>
        <end position="165"/>
    </location>
</feature>
<sequence length="168" mass="19453">MIFNQMHTSFRDRLTGLYSEDYFAEVFQREWHRMMRERDALSVIIIHPHLNPNRDDDKLAFRLISEAITKSTKRATDLVCRFQENEIAIGVFNLDEEGTETIITRILSDVEIALANLPMSVDLSIGALNILPSHDINPEEVFKITEKLADEAELKGKNAYTLKYFKLH</sequence>
<organism evidence="2 3">
    <name type="scientific">Psychrosphaera ytuae</name>
    <dbReference type="NCBI Taxonomy" id="2820710"/>
    <lineage>
        <taxon>Bacteria</taxon>
        <taxon>Pseudomonadati</taxon>
        <taxon>Pseudomonadota</taxon>
        <taxon>Gammaproteobacteria</taxon>
        <taxon>Alteromonadales</taxon>
        <taxon>Pseudoalteromonadaceae</taxon>
        <taxon>Psychrosphaera</taxon>
    </lineage>
</organism>
<reference evidence="2" key="1">
    <citation type="submission" date="2021-03" db="EMBL/GenBank/DDBJ databases">
        <title>Description of Psychrosphaera ytuae sp. nov. isolated from deep sea sediment of South China Sea.</title>
        <authorList>
            <person name="Zhang J."/>
            <person name="Xu X.-D."/>
        </authorList>
    </citation>
    <scope>NUCLEOTIDE SEQUENCE</scope>
    <source>
        <strain evidence="2">MTZ26</strain>
    </source>
</reference>
<gene>
    <name evidence="2" type="ORF">J1N51_04685</name>
</gene>
<dbReference type="InterPro" id="IPR029787">
    <property type="entry name" value="Nucleotide_cyclase"/>
</dbReference>
<dbReference type="InterPro" id="IPR000160">
    <property type="entry name" value="GGDEF_dom"/>
</dbReference>
<dbReference type="PROSITE" id="PS50887">
    <property type="entry name" value="GGDEF"/>
    <property type="match status" value="1"/>
</dbReference>
<name>A0A975DDA4_9GAMM</name>
<dbReference type="AlphaFoldDB" id="A0A975DDA4"/>
<accession>A0A975DDA4</accession>
<evidence type="ECO:0000313" key="3">
    <source>
        <dbReference type="Proteomes" id="UP000682739"/>
    </source>
</evidence>
<dbReference type="InterPro" id="IPR043128">
    <property type="entry name" value="Rev_trsase/Diguanyl_cyclase"/>
</dbReference>
<dbReference type="Gene3D" id="3.30.70.270">
    <property type="match status" value="1"/>
</dbReference>
<dbReference type="NCBIfam" id="TIGR00254">
    <property type="entry name" value="GGDEF"/>
    <property type="match status" value="1"/>
</dbReference>
<proteinExistence type="predicted"/>
<dbReference type="RefSeq" id="WP_208832817.1">
    <property type="nucleotide sequence ID" value="NZ_CP072110.1"/>
</dbReference>
<protein>
    <submittedName>
        <fullName evidence="2">Diguanylate cyclase</fullName>
    </submittedName>
</protein>
<dbReference type="SMART" id="SM00267">
    <property type="entry name" value="GGDEF"/>
    <property type="match status" value="1"/>
</dbReference>
<dbReference type="KEGG" id="psym:J1N51_04685"/>
<dbReference type="EMBL" id="CP072110">
    <property type="protein sequence ID" value="QTH64763.1"/>
    <property type="molecule type" value="Genomic_DNA"/>
</dbReference>
<dbReference type="SUPFAM" id="SSF55073">
    <property type="entry name" value="Nucleotide cyclase"/>
    <property type="match status" value="1"/>
</dbReference>
<dbReference type="Pfam" id="PF00990">
    <property type="entry name" value="GGDEF"/>
    <property type="match status" value="1"/>
</dbReference>
<evidence type="ECO:0000259" key="1">
    <source>
        <dbReference type="PROSITE" id="PS50887"/>
    </source>
</evidence>